<evidence type="ECO:0000256" key="5">
    <source>
        <dbReference type="ARBA" id="ARBA00023242"/>
    </source>
</evidence>
<accession>A0A0C3B1A8</accession>
<evidence type="ECO:0000256" key="4">
    <source>
        <dbReference type="ARBA" id="ARBA00023163"/>
    </source>
</evidence>
<evidence type="ECO:0000256" key="2">
    <source>
        <dbReference type="ARBA" id="ARBA00008048"/>
    </source>
</evidence>
<sequence length="312" mass="34936">METQQEIREILKNALNNLQAARTAFPSVLAAKSKPLQPRPQPQAPVSIPARYSAAFAAVEALENFISLQSTQDAFAAAQKLPPAPTMQRKRKRSETTGNALVHSKKAPFQKQELPTTEAFPPNVVTDPSPMDKDSLESYMKHVNKQGFVRLHLWSRSRTLQDNSMTDGTNHIQPTYLRLTIPDLLVAYLDIEKKSDEKGGYQVLLVTVFGAREKKMPHYASDFAVFLKMSQTLTGMLQSHPEADIPTMVGLLTSYCDLYNDPCIVCQQCWTVEGDLPPVQRLWIPYSSPSESLDSASGRWVPRHHLCARNFA</sequence>
<keyword evidence="7" id="KW-1185">Reference proteome</keyword>
<dbReference type="HOGENOM" id="CLU_891877_0_0_1"/>
<reference evidence="7" key="2">
    <citation type="submission" date="2015-01" db="EMBL/GenBank/DDBJ databases">
        <title>Evolutionary Origins and Diversification of the Mycorrhizal Mutualists.</title>
        <authorList>
            <consortium name="DOE Joint Genome Institute"/>
            <consortium name="Mycorrhizal Genomics Consortium"/>
            <person name="Kohler A."/>
            <person name="Kuo A."/>
            <person name="Nagy L.G."/>
            <person name="Floudas D."/>
            <person name="Copeland A."/>
            <person name="Barry K.W."/>
            <person name="Cichocki N."/>
            <person name="Veneault-Fourrey C."/>
            <person name="LaButti K."/>
            <person name="Lindquist E.A."/>
            <person name="Lipzen A."/>
            <person name="Lundell T."/>
            <person name="Morin E."/>
            <person name="Murat C."/>
            <person name="Riley R."/>
            <person name="Ohm R."/>
            <person name="Sun H."/>
            <person name="Tunlid A."/>
            <person name="Henrissat B."/>
            <person name="Grigoriev I.V."/>
            <person name="Hibbett D.S."/>
            <person name="Martin F."/>
        </authorList>
    </citation>
    <scope>NUCLEOTIDE SEQUENCE [LARGE SCALE GENOMIC DNA]</scope>
    <source>
        <strain evidence="7">MAFF 305830</strain>
    </source>
</reference>
<gene>
    <name evidence="6" type="ORF">M408DRAFT_22046</name>
</gene>
<keyword evidence="3" id="KW-0805">Transcription regulation</keyword>
<dbReference type="GO" id="GO:0016592">
    <property type="term" value="C:mediator complex"/>
    <property type="evidence" value="ECO:0007669"/>
    <property type="project" value="InterPro"/>
</dbReference>
<evidence type="ECO:0000313" key="6">
    <source>
        <dbReference type="EMBL" id="KIM30560.1"/>
    </source>
</evidence>
<organism evidence="6 7">
    <name type="scientific">Serendipita vermifera MAFF 305830</name>
    <dbReference type="NCBI Taxonomy" id="933852"/>
    <lineage>
        <taxon>Eukaryota</taxon>
        <taxon>Fungi</taxon>
        <taxon>Dikarya</taxon>
        <taxon>Basidiomycota</taxon>
        <taxon>Agaricomycotina</taxon>
        <taxon>Agaricomycetes</taxon>
        <taxon>Sebacinales</taxon>
        <taxon>Serendipitaceae</taxon>
        <taxon>Serendipita</taxon>
    </lineage>
</organism>
<keyword evidence="4" id="KW-0804">Transcription</keyword>
<protein>
    <submittedName>
        <fullName evidence="6">Uncharacterized protein</fullName>
    </submittedName>
</protein>
<comment type="similarity">
    <text evidence="2">Belongs to the Mediator complex subunit 27 family.</text>
</comment>
<evidence type="ECO:0000256" key="1">
    <source>
        <dbReference type="ARBA" id="ARBA00004123"/>
    </source>
</evidence>
<evidence type="ECO:0000256" key="3">
    <source>
        <dbReference type="ARBA" id="ARBA00023015"/>
    </source>
</evidence>
<proteinExistence type="inferred from homology"/>
<dbReference type="Pfam" id="PF11571">
    <property type="entry name" value="Med27"/>
    <property type="match status" value="1"/>
</dbReference>
<name>A0A0C3B1A8_SERVB</name>
<reference evidence="6 7" key="1">
    <citation type="submission" date="2014-04" db="EMBL/GenBank/DDBJ databases">
        <authorList>
            <consortium name="DOE Joint Genome Institute"/>
            <person name="Kuo A."/>
            <person name="Zuccaro A."/>
            <person name="Kohler A."/>
            <person name="Nagy L.G."/>
            <person name="Floudas D."/>
            <person name="Copeland A."/>
            <person name="Barry K.W."/>
            <person name="Cichocki N."/>
            <person name="Veneault-Fourrey C."/>
            <person name="LaButti K."/>
            <person name="Lindquist E.A."/>
            <person name="Lipzen A."/>
            <person name="Lundell T."/>
            <person name="Morin E."/>
            <person name="Murat C."/>
            <person name="Sun H."/>
            <person name="Tunlid A."/>
            <person name="Henrissat B."/>
            <person name="Grigoriev I.V."/>
            <person name="Hibbett D.S."/>
            <person name="Martin F."/>
            <person name="Nordberg H.P."/>
            <person name="Cantor M.N."/>
            <person name="Hua S.X."/>
        </authorList>
    </citation>
    <scope>NUCLEOTIDE SEQUENCE [LARGE SCALE GENOMIC DNA]</scope>
    <source>
        <strain evidence="6 7">MAFF 305830</strain>
    </source>
</reference>
<evidence type="ECO:0000313" key="7">
    <source>
        <dbReference type="Proteomes" id="UP000054097"/>
    </source>
</evidence>
<keyword evidence="5" id="KW-0539">Nucleus</keyword>
<comment type="subcellular location">
    <subcellularLocation>
        <location evidence="1">Nucleus</location>
    </subcellularLocation>
</comment>
<dbReference type="AlphaFoldDB" id="A0A0C3B1A8"/>
<dbReference type="InterPro" id="IPR021627">
    <property type="entry name" value="Mediator_Med27"/>
</dbReference>
<dbReference type="STRING" id="933852.A0A0C3B1A8"/>
<dbReference type="EMBL" id="KN824284">
    <property type="protein sequence ID" value="KIM30560.1"/>
    <property type="molecule type" value="Genomic_DNA"/>
</dbReference>
<dbReference type="Proteomes" id="UP000054097">
    <property type="component" value="Unassembled WGS sequence"/>
</dbReference>
<dbReference type="OrthoDB" id="10261040at2759"/>